<dbReference type="AlphaFoldDB" id="A0A849A747"/>
<comment type="caution">
    <text evidence="3">The sequence shown here is derived from an EMBL/GenBank/DDBJ whole genome shotgun (WGS) entry which is preliminary data.</text>
</comment>
<feature type="transmembrane region" description="Helical" evidence="2">
    <location>
        <begin position="164"/>
        <end position="182"/>
    </location>
</feature>
<protein>
    <submittedName>
        <fullName evidence="3">DUF998 domain-containing protein</fullName>
    </submittedName>
</protein>
<proteinExistence type="predicted"/>
<accession>A0A849A747</accession>
<keyword evidence="2" id="KW-0472">Membrane</keyword>
<dbReference type="Proteomes" id="UP000562984">
    <property type="component" value="Unassembled WGS sequence"/>
</dbReference>
<feature type="transmembrane region" description="Helical" evidence="2">
    <location>
        <begin position="194"/>
        <end position="211"/>
    </location>
</feature>
<organism evidence="3 4">
    <name type="scientific">Nakamurella aerolata</name>
    <dbReference type="NCBI Taxonomy" id="1656892"/>
    <lineage>
        <taxon>Bacteria</taxon>
        <taxon>Bacillati</taxon>
        <taxon>Actinomycetota</taxon>
        <taxon>Actinomycetes</taxon>
        <taxon>Nakamurellales</taxon>
        <taxon>Nakamurellaceae</taxon>
        <taxon>Nakamurella</taxon>
    </lineage>
</organism>
<gene>
    <name evidence="3" type="ORF">HKD39_11775</name>
</gene>
<keyword evidence="2" id="KW-0812">Transmembrane</keyword>
<evidence type="ECO:0000256" key="1">
    <source>
        <dbReference type="SAM" id="MobiDB-lite"/>
    </source>
</evidence>
<reference evidence="3 4" key="1">
    <citation type="submission" date="2020-05" db="EMBL/GenBank/DDBJ databases">
        <title>Nakamurella sp. DB0629 isolated from air conditioner.</title>
        <authorList>
            <person name="Kim D.H."/>
            <person name="Kim D.-U."/>
        </authorList>
    </citation>
    <scope>NUCLEOTIDE SEQUENCE [LARGE SCALE GENOMIC DNA]</scope>
    <source>
        <strain evidence="3 4">DB0629</strain>
    </source>
</reference>
<evidence type="ECO:0000313" key="3">
    <source>
        <dbReference type="EMBL" id="NNG36379.1"/>
    </source>
</evidence>
<sequence length="239" mass="25139">MNPAADQDRSTARTAGLLFTLAPLWYLLCETVAAAAFPGYNYATFYISDLGVPEAGPFQDRMLASRLPTVMNAGFVGTGVLFLLGLALLLPQLRRGRTAALFTVLGIVHVVGIVFVGLVPGSPSNAASGLIAIHAIGAVAAIAGGNLTAMLSSRVLPDTGLPRWWGVVLGAAGLLSGLLLSAHLGFADGVWERGAVYPFMLWQCSTGIALLRRTTRRAPRRTTRRAPRRTTPQTSGTVG</sequence>
<feature type="region of interest" description="Disordered" evidence="1">
    <location>
        <begin position="215"/>
        <end position="239"/>
    </location>
</feature>
<name>A0A849A747_9ACTN</name>
<feature type="compositionally biased region" description="Basic residues" evidence="1">
    <location>
        <begin position="215"/>
        <end position="228"/>
    </location>
</feature>
<feature type="transmembrane region" description="Helical" evidence="2">
    <location>
        <begin position="131"/>
        <end position="152"/>
    </location>
</feature>
<dbReference type="EMBL" id="JABEND010000006">
    <property type="protein sequence ID" value="NNG36379.1"/>
    <property type="molecule type" value="Genomic_DNA"/>
</dbReference>
<feature type="transmembrane region" description="Helical" evidence="2">
    <location>
        <begin position="99"/>
        <end position="119"/>
    </location>
</feature>
<keyword evidence="2" id="KW-1133">Transmembrane helix</keyword>
<evidence type="ECO:0000256" key="2">
    <source>
        <dbReference type="SAM" id="Phobius"/>
    </source>
</evidence>
<evidence type="ECO:0000313" key="4">
    <source>
        <dbReference type="Proteomes" id="UP000562984"/>
    </source>
</evidence>
<keyword evidence="4" id="KW-1185">Reference proteome</keyword>
<dbReference type="Pfam" id="PF06197">
    <property type="entry name" value="DUF998"/>
    <property type="match status" value="1"/>
</dbReference>
<feature type="transmembrane region" description="Helical" evidence="2">
    <location>
        <begin position="70"/>
        <end position="90"/>
    </location>
</feature>
<dbReference type="InterPro" id="IPR009339">
    <property type="entry name" value="DUF998"/>
</dbReference>
<dbReference type="RefSeq" id="WP_171200077.1">
    <property type="nucleotide sequence ID" value="NZ_JABEND010000006.1"/>
</dbReference>